<reference evidence="2" key="2">
    <citation type="journal article" date="2022" name="Res Sq">
        <title>Comparative Genomics Reveals Insights into the Divergent Evolution of Astigmatic Mites and Household Pest Adaptations.</title>
        <authorList>
            <person name="Xiong Q."/>
            <person name="Wan A.T.-Y."/>
            <person name="Liu X.-Y."/>
            <person name="Fung C.S.-H."/>
            <person name="Xiao X."/>
            <person name="Malainual N."/>
            <person name="Hou J."/>
            <person name="Wang L."/>
            <person name="Wang M."/>
            <person name="Yang K."/>
            <person name="Cui Y."/>
            <person name="Leung E."/>
            <person name="Nong W."/>
            <person name="Shin S.-K."/>
            <person name="Au S."/>
            <person name="Jeong K.Y."/>
            <person name="Chew F.T."/>
            <person name="Hui J."/>
            <person name="Leung T.F."/>
            <person name="Tungtrongchitr A."/>
            <person name="Zhong N."/>
            <person name="Liu Z."/>
            <person name="Tsui S."/>
        </authorList>
    </citation>
    <scope>NUCLEOTIDE SEQUENCE</scope>
    <source>
        <strain evidence="2">Derf</strain>
        <tissue evidence="2">Whole organism</tissue>
    </source>
</reference>
<dbReference type="AlphaFoldDB" id="A0A922KV57"/>
<keyword evidence="1" id="KW-0812">Transmembrane</keyword>
<evidence type="ECO:0000313" key="2">
    <source>
        <dbReference type="EMBL" id="KAH9494111.1"/>
    </source>
</evidence>
<feature type="transmembrane region" description="Helical" evidence="1">
    <location>
        <begin position="216"/>
        <end position="233"/>
    </location>
</feature>
<keyword evidence="3" id="KW-1185">Reference proteome</keyword>
<sequence length="241" mass="29588">MYYYYYYQPVIKLAYIWQTINVAITVSALICLKYDDNPMIIVGYKSWIKYRNQNELLDDGGYNYHPYRLYMIFLATYTAFTAIIMAMYLSFMFVRRIFRRFSSFWSIHKMLITYSFIFETDCICNFIWNIIENGDQVINTIGIEQEWIIIKTLIIAICRWFLLIISTMFTFGYLKRLMISGRYRPKFGWFSQNLCDYLIIRYLYYCYHHNHMSNWLLHWTFTMIIFCFYFVDIRPTCNYFP</sequence>
<name>A0A922KV57_DERFA</name>
<keyword evidence="1" id="KW-0472">Membrane</keyword>
<protein>
    <submittedName>
        <fullName evidence="2">Uncharacterized protein</fullName>
    </submittedName>
</protein>
<reference evidence="2" key="1">
    <citation type="submission" date="2013-05" db="EMBL/GenBank/DDBJ databases">
        <authorList>
            <person name="Yim A.K.Y."/>
            <person name="Chan T.F."/>
            <person name="Ji K.M."/>
            <person name="Liu X.Y."/>
            <person name="Zhou J.W."/>
            <person name="Li R.Q."/>
            <person name="Yang K.Y."/>
            <person name="Li J."/>
            <person name="Li M."/>
            <person name="Law P.T.W."/>
            <person name="Wu Y.L."/>
            <person name="Cai Z.L."/>
            <person name="Qin H."/>
            <person name="Bao Y."/>
            <person name="Leung R.K.K."/>
            <person name="Ng P.K.S."/>
            <person name="Zou J."/>
            <person name="Zhong X.J."/>
            <person name="Ran P.X."/>
            <person name="Zhong N.S."/>
            <person name="Liu Z.G."/>
            <person name="Tsui S.K.W."/>
        </authorList>
    </citation>
    <scope>NUCLEOTIDE SEQUENCE</scope>
    <source>
        <strain evidence="2">Derf</strain>
        <tissue evidence="2">Whole organism</tissue>
    </source>
</reference>
<dbReference type="Proteomes" id="UP000790347">
    <property type="component" value="Unassembled WGS sequence"/>
</dbReference>
<evidence type="ECO:0000256" key="1">
    <source>
        <dbReference type="SAM" id="Phobius"/>
    </source>
</evidence>
<comment type="caution">
    <text evidence="2">The sequence shown here is derived from an EMBL/GenBank/DDBJ whole genome shotgun (WGS) entry which is preliminary data.</text>
</comment>
<accession>A0A922KV57</accession>
<feature type="transmembrane region" description="Helical" evidence="1">
    <location>
        <begin position="69"/>
        <end position="91"/>
    </location>
</feature>
<gene>
    <name evidence="2" type="ORF">DERF_014826</name>
</gene>
<proteinExistence type="predicted"/>
<dbReference type="EMBL" id="ASGP02000008">
    <property type="protein sequence ID" value="KAH9494111.1"/>
    <property type="molecule type" value="Genomic_DNA"/>
</dbReference>
<evidence type="ECO:0000313" key="3">
    <source>
        <dbReference type="Proteomes" id="UP000790347"/>
    </source>
</evidence>
<feature type="transmembrane region" description="Helical" evidence="1">
    <location>
        <begin position="148"/>
        <end position="174"/>
    </location>
</feature>
<feature type="transmembrane region" description="Helical" evidence="1">
    <location>
        <begin position="111"/>
        <end position="128"/>
    </location>
</feature>
<organism evidence="2 3">
    <name type="scientific">Dermatophagoides farinae</name>
    <name type="common">American house dust mite</name>
    <dbReference type="NCBI Taxonomy" id="6954"/>
    <lineage>
        <taxon>Eukaryota</taxon>
        <taxon>Metazoa</taxon>
        <taxon>Ecdysozoa</taxon>
        <taxon>Arthropoda</taxon>
        <taxon>Chelicerata</taxon>
        <taxon>Arachnida</taxon>
        <taxon>Acari</taxon>
        <taxon>Acariformes</taxon>
        <taxon>Sarcoptiformes</taxon>
        <taxon>Astigmata</taxon>
        <taxon>Psoroptidia</taxon>
        <taxon>Analgoidea</taxon>
        <taxon>Pyroglyphidae</taxon>
        <taxon>Dermatophagoidinae</taxon>
        <taxon>Dermatophagoides</taxon>
    </lineage>
</organism>
<keyword evidence="1" id="KW-1133">Transmembrane helix</keyword>